<name>A0A388JPW9_CHABU</name>
<feature type="region of interest" description="Disordered" evidence="1">
    <location>
        <begin position="1"/>
        <end position="135"/>
    </location>
</feature>
<evidence type="ECO:0000313" key="3">
    <source>
        <dbReference type="Proteomes" id="UP000265515"/>
    </source>
</evidence>
<dbReference type="EMBL" id="BFEA01000006">
    <property type="protein sequence ID" value="GBG59827.1"/>
    <property type="molecule type" value="Genomic_DNA"/>
</dbReference>
<dbReference type="Proteomes" id="UP000265515">
    <property type="component" value="Unassembled WGS sequence"/>
</dbReference>
<organism evidence="2 3">
    <name type="scientific">Chara braunii</name>
    <name type="common">Braun's stonewort</name>
    <dbReference type="NCBI Taxonomy" id="69332"/>
    <lineage>
        <taxon>Eukaryota</taxon>
        <taxon>Viridiplantae</taxon>
        <taxon>Streptophyta</taxon>
        <taxon>Charophyceae</taxon>
        <taxon>Charales</taxon>
        <taxon>Characeae</taxon>
        <taxon>Chara</taxon>
    </lineage>
</organism>
<reference evidence="2 3" key="1">
    <citation type="journal article" date="2018" name="Cell">
        <title>The Chara Genome: Secondary Complexity and Implications for Plant Terrestrialization.</title>
        <authorList>
            <person name="Nishiyama T."/>
            <person name="Sakayama H."/>
            <person name="Vries J.D."/>
            <person name="Buschmann H."/>
            <person name="Saint-Marcoux D."/>
            <person name="Ullrich K.K."/>
            <person name="Haas F.B."/>
            <person name="Vanderstraeten L."/>
            <person name="Becker D."/>
            <person name="Lang D."/>
            <person name="Vosolsobe S."/>
            <person name="Rombauts S."/>
            <person name="Wilhelmsson P.K.I."/>
            <person name="Janitza P."/>
            <person name="Kern R."/>
            <person name="Heyl A."/>
            <person name="Rumpler F."/>
            <person name="Villalobos L.I.A.C."/>
            <person name="Clay J.M."/>
            <person name="Skokan R."/>
            <person name="Toyoda A."/>
            <person name="Suzuki Y."/>
            <person name="Kagoshima H."/>
            <person name="Schijlen E."/>
            <person name="Tajeshwar N."/>
            <person name="Catarino B."/>
            <person name="Hetherington A.J."/>
            <person name="Saltykova A."/>
            <person name="Bonnot C."/>
            <person name="Breuninger H."/>
            <person name="Symeonidi A."/>
            <person name="Radhakrishnan G.V."/>
            <person name="Van Nieuwerburgh F."/>
            <person name="Deforce D."/>
            <person name="Chang C."/>
            <person name="Karol K.G."/>
            <person name="Hedrich R."/>
            <person name="Ulvskov P."/>
            <person name="Glockner G."/>
            <person name="Delwiche C.F."/>
            <person name="Petrasek J."/>
            <person name="Van de Peer Y."/>
            <person name="Friml J."/>
            <person name="Beilby M."/>
            <person name="Dolan L."/>
            <person name="Kohara Y."/>
            <person name="Sugano S."/>
            <person name="Fujiyama A."/>
            <person name="Delaux P.-M."/>
            <person name="Quint M."/>
            <person name="TheiBen G."/>
            <person name="Hagemann M."/>
            <person name="Harholt J."/>
            <person name="Dunand C."/>
            <person name="Zachgo S."/>
            <person name="Langdale J."/>
            <person name="Maumus F."/>
            <person name="Straeten D.V.D."/>
            <person name="Gould S.B."/>
            <person name="Rensing S.A."/>
        </authorList>
    </citation>
    <scope>NUCLEOTIDE SEQUENCE [LARGE SCALE GENOMIC DNA]</scope>
    <source>
        <strain evidence="2 3">S276</strain>
    </source>
</reference>
<feature type="compositionally biased region" description="Basic and acidic residues" evidence="1">
    <location>
        <begin position="55"/>
        <end position="67"/>
    </location>
</feature>
<accession>A0A388JPW9</accession>
<proteinExistence type="predicted"/>
<sequence>MADGVRQQRSAAKSGGADEPGREFAPGSFRGNCNRGSRGGAGQLKLRAPGGADRSGQRELRGKRSSECETYASEGKGRNGTGSHGRCMLSGVAKQAVSGSGRTSRVREDKGGKANASRRSSRPGACRVEVEETRL</sequence>
<keyword evidence="3" id="KW-1185">Reference proteome</keyword>
<comment type="caution">
    <text evidence="2">The sequence shown here is derived from an EMBL/GenBank/DDBJ whole genome shotgun (WGS) entry which is preliminary data.</text>
</comment>
<gene>
    <name evidence="2" type="ORF">CBR_g54929</name>
</gene>
<dbReference type="AlphaFoldDB" id="A0A388JPW9"/>
<evidence type="ECO:0000256" key="1">
    <source>
        <dbReference type="SAM" id="MobiDB-lite"/>
    </source>
</evidence>
<protein>
    <submittedName>
        <fullName evidence="2">Uncharacterized protein</fullName>
    </submittedName>
</protein>
<evidence type="ECO:0000313" key="2">
    <source>
        <dbReference type="EMBL" id="GBG59827.1"/>
    </source>
</evidence>
<dbReference type="Gramene" id="GBG59827">
    <property type="protein sequence ID" value="GBG59827"/>
    <property type="gene ID" value="CBR_g54929"/>
</dbReference>